<dbReference type="PANTHER" id="PTHR45138">
    <property type="entry name" value="REGULATORY COMPONENTS OF SENSORY TRANSDUCTION SYSTEM"/>
    <property type="match status" value="1"/>
</dbReference>
<dbReference type="Pfam" id="PF00990">
    <property type="entry name" value="GGDEF"/>
    <property type="match status" value="1"/>
</dbReference>
<dbReference type="InterPro" id="IPR043128">
    <property type="entry name" value="Rev_trsase/Diguanyl_cyclase"/>
</dbReference>
<dbReference type="PANTHER" id="PTHR45138:SF9">
    <property type="entry name" value="DIGUANYLATE CYCLASE DGCM-RELATED"/>
    <property type="match status" value="1"/>
</dbReference>
<dbReference type="PROSITE" id="PS50887">
    <property type="entry name" value="GGDEF"/>
    <property type="match status" value="1"/>
</dbReference>
<dbReference type="Gene3D" id="3.30.70.270">
    <property type="match status" value="1"/>
</dbReference>
<dbReference type="NCBIfam" id="TIGR00254">
    <property type="entry name" value="GGDEF"/>
    <property type="match status" value="1"/>
</dbReference>
<dbReference type="GO" id="GO:0005886">
    <property type="term" value="C:plasma membrane"/>
    <property type="evidence" value="ECO:0007669"/>
    <property type="project" value="TreeGrafter"/>
</dbReference>
<protein>
    <recommendedName>
        <fullName evidence="1">diguanylate cyclase</fullName>
        <ecNumber evidence="1">2.7.7.65</ecNumber>
    </recommendedName>
</protein>
<proteinExistence type="predicted"/>
<dbReference type="RefSeq" id="WP_269062474.1">
    <property type="nucleotide sequence ID" value="NZ_JACFYY010000005.1"/>
</dbReference>
<evidence type="ECO:0000256" key="2">
    <source>
        <dbReference type="ARBA" id="ARBA00034247"/>
    </source>
</evidence>
<accession>A0AA42IKT2</accession>
<name>A0AA42IKT2_9GAMM</name>
<organism evidence="4 5">
    <name type="scientific">Ectopseudomonas toyotomiensis</name>
    <dbReference type="NCBI Taxonomy" id="554344"/>
    <lineage>
        <taxon>Bacteria</taxon>
        <taxon>Pseudomonadati</taxon>
        <taxon>Pseudomonadota</taxon>
        <taxon>Gammaproteobacteria</taxon>
        <taxon>Pseudomonadales</taxon>
        <taxon>Pseudomonadaceae</taxon>
        <taxon>Ectopseudomonas</taxon>
    </lineage>
</organism>
<comment type="catalytic activity">
    <reaction evidence="2">
        <text>2 GTP = 3',3'-c-di-GMP + 2 diphosphate</text>
        <dbReference type="Rhea" id="RHEA:24898"/>
        <dbReference type="ChEBI" id="CHEBI:33019"/>
        <dbReference type="ChEBI" id="CHEBI:37565"/>
        <dbReference type="ChEBI" id="CHEBI:58805"/>
        <dbReference type="EC" id="2.7.7.65"/>
    </reaction>
</comment>
<dbReference type="GO" id="GO:1902201">
    <property type="term" value="P:negative regulation of bacterial-type flagellum-dependent cell motility"/>
    <property type="evidence" value="ECO:0007669"/>
    <property type="project" value="TreeGrafter"/>
</dbReference>
<evidence type="ECO:0000313" key="4">
    <source>
        <dbReference type="EMBL" id="MDH0701377.1"/>
    </source>
</evidence>
<dbReference type="AlphaFoldDB" id="A0AA42IKT2"/>
<comment type="caution">
    <text evidence="4">The sequence shown here is derived from an EMBL/GenBank/DDBJ whole genome shotgun (WGS) entry which is preliminary data.</text>
</comment>
<dbReference type="GO" id="GO:0043709">
    <property type="term" value="P:cell adhesion involved in single-species biofilm formation"/>
    <property type="evidence" value="ECO:0007669"/>
    <property type="project" value="TreeGrafter"/>
</dbReference>
<dbReference type="Proteomes" id="UP001161137">
    <property type="component" value="Unassembled WGS sequence"/>
</dbReference>
<dbReference type="EMBL" id="JAOCDH010000007">
    <property type="protein sequence ID" value="MDH0701377.1"/>
    <property type="molecule type" value="Genomic_DNA"/>
</dbReference>
<dbReference type="InterPro" id="IPR050469">
    <property type="entry name" value="Diguanylate_Cyclase"/>
</dbReference>
<dbReference type="GO" id="GO:0052621">
    <property type="term" value="F:diguanylate cyclase activity"/>
    <property type="evidence" value="ECO:0007669"/>
    <property type="project" value="UniProtKB-EC"/>
</dbReference>
<dbReference type="InterPro" id="IPR029787">
    <property type="entry name" value="Nucleotide_cyclase"/>
</dbReference>
<feature type="domain" description="GGDEF" evidence="3">
    <location>
        <begin position="1"/>
        <end position="66"/>
    </location>
</feature>
<gene>
    <name evidence="4" type="ORF">N5D41_07715</name>
</gene>
<sequence>MAEKLVRAVEALALPHERSPLGHVSISVGIASMRNDGNSPAQTLVQRADAALYRAKAQGRNRVEWD</sequence>
<dbReference type="InterPro" id="IPR000160">
    <property type="entry name" value="GGDEF_dom"/>
</dbReference>
<evidence type="ECO:0000256" key="1">
    <source>
        <dbReference type="ARBA" id="ARBA00012528"/>
    </source>
</evidence>
<evidence type="ECO:0000313" key="5">
    <source>
        <dbReference type="Proteomes" id="UP001161137"/>
    </source>
</evidence>
<reference evidence="4" key="1">
    <citation type="submission" date="2022-09" db="EMBL/GenBank/DDBJ databases">
        <title>Intensive care unit water sources are persistently colonized with multi-drug resistant bacteria and are the site of extensive horizontal gene transfer of antibiotic resistance genes.</title>
        <authorList>
            <person name="Diorio-Toth L."/>
        </authorList>
    </citation>
    <scope>NUCLEOTIDE SEQUENCE</scope>
    <source>
        <strain evidence="4">GD03863</strain>
    </source>
</reference>
<dbReference type="SUPFAM" id="SSF55073">
    <property type="entry name" value="Nucleotide cyclase"/>
    <property type="match status" value="1"/>
</dbReference>
<dbReference type="EC" id="2.7.7.65" evidence="1"/>
<evidence type="ECO:0000259" key="3">
    <source>
        <dbReference type="PROSITE" id="PS50887"/>
    </source>
</evidence>